<comment type="cofactor">
    <cofactor evidence="1">
        <name>FAD</name>
        <dbReference type="ChEBI" id="CHEBI:57692"/>
    </cofactor>
</comment>
<gene>
    <name evidence="7" type="ORF">CRHIZ90672A_00018957</name>
</gene>
<keyword evidence="3" id="KW-0274">FAD</keyword>
<accession>A0A9N9VJR3</accession>
<evidence type="ECO:0000259" key="6">
    <source>
        <dbReference type="Pfam" id="PF01494"/>
    </source>
</evidence>
<proteinExistence type="predicted"/>
<dbReference type="Gene3D" id="3.50.50.60">
    <property type="entry name" value="FAD/NAD(P)-binding domain"/>
    <property type="match status" value="1"/>
</dbReference>
<comment type="caution">
    <text evidence="7">The sequence shown here is derived from an EMBL/GenBank/DDBJ whole genome shotgun (WGS) entry which is preliminary data.</text>
</comment>
<dbReference type="GO" id="GO:0071949">
    <property type="term" value="F:FAD binding"/>
    <property type="evidence" value="ECO:0007669"/>
    <property type="project" value="InterPro"/>
</dbReference>
<dbReference type="Pfam" id="PF01494">
    <property type="entry name" value="FAD_binding_3"/>
    <property type="match status" value="2"/>
</dbReference>
<feature type="domain" description="FAD-binding" evidence="6">
    <location>
        <begin position="8"/>
        <end position="41"/>
    </location>
</feature>
<keyword evidence="5" id="KW-0503">Monooxygenase</keyword>
<keyword evidence="8" id="KW-1185">Reference proteome</keyword>
<organism evidence="7 8">
    <name type="scientific">Clonostachys rhizophaga</name>
    <dbReference type="NCBI Taxonomy" id="160324"/>
    <lineage>
        <taxon>Eukaryota</taxon>
        <taxon>Fungi</taxon>
        <taxon>Dikarya</taxon>
        <taxon>Ascomycota</taxon>
        <taxon>Pezizomycotina</taxon>
        <taxon>Sordariomycetes</taxon>
        <taxon>Hypocreomycetidae</taxon>
        <taxon>Hypocreales</taxon>
        <taxon>Bionectriaceae</taxon>
        <taxon>Clonostachys</taxon>
    </lineage>
</organism>
<dbReference type="Proteomes" id="UP000696573">
    <property type="component" value="Unassembled WGS sequence"/>
</dbReference>
<keyword evidence="2" id="KW-0285">Flavoprotein</keyword>
<reference evidence="7" key="1">
    <citation type="submission" date="2021-10" db="EMBL/GenBank/DDBJ databases">
        <authorList>
            <person name="Piombo E."/>
        </authorList>
    </citation>
    <scope>NUCLEOTIDE SEQUENCE</scope>
</reference>
<keyword evidence="4" id="KW-0560">Oxidoreductase</keyword>
<dbReference type="EMBL" id="CABFNQ020000705">
    <property type="protein sequence ID" value="CAH0025175.1"/>
    <property type="molecule type" value="Genomic_DNA"/>
</dbReference>
<evidence type="ECO:0000256" key="2">
    <source>
        <dbReference type="ARBA" id="ARBA00022630"/>
    </source>
</evidence>
<evidence type="ECO:0000313" key="7">
    <source>
        <dbReference type="EMBL" id="CAH0025175.1"/>
    </source>
</evidence>
<sequence length="405" mass="45146">MTQNENKKVLIVGAGPGGLLLAQFLRGQGIPYAIFERDEELDSRAQGWAVALIACLPDMYELLPKDLGDLEWVSVNHGNEDNDSMALYDGITGELHWKFGGVARGEDGYLLRASRTKMRQLFWKKAGVVTGKEFTHYEEDDEGVTAFFKDGSTVRGAILVGADGARSRVRAQLLQGQEARLEPSAYVAVCGEGQLPPEIYTPLREMATSAILTNAPYRRCIFGQHAFLPEQDIRKFYYILGYRADENSGKEMDQLASASREELFAKATELTKEWQPILRNVIQHMGPQGMYAPPIKFQEFVPPETLPQGRITILGDAVHTMIPFRGAGANTAFKDAADLTRILKRSFQQDRDVRSALDEYADAILPRARTMVLESRAAGQDTEGFMRNLRDNIGPIPESVNPTWD</sequence>
<evidence type="ECO:0000256" key="3">
    <source>
        <dbReference type="ARBA" id="ARBA00022827"/>
    </source>
</evidence>
<evidence type="ECO:0000313" key="8">
    <source>
        <dbReference type="Proteomes" id="UP000696573"/>
    </source>
</evidence>
<protein>
    <recommendedName>
        <fullName evidence="6">FAD-binding domain-containing protein</fullName>
    </recommendedName>
</protein>
<evidence type="ECO:0000256" key="5">
    <source>
        <dbReference type="ARBA" id="ARBA00023033"/>
    </source>
</evidence>
<name>A0A9N9VJR3_9HYPO</name>
<evidence type="ECO:0000256" key="4">
    <source>
        <dbReference type="ARBA" id="ARBA00023002"/>
    </source>
</evidence>
<feature type="domain" description="FAD-binding" evidence="6">
    <location>
        <begin position="128"/>
        <end position="372"/>
    </location>
</feature>
<dbReference type="PRINTS" id="PR00420">
    <property type="entry name" value="RNGMNOXGNASE"/>
</dbReference>
<dbReference type="GO" id="GO:0004497">
    <property type="term" value="F:monooxygenase activity"/>
    <property type="evidence" value="ECO:0007669"/>
    <property type="project" value="UniProtKB-KW"/>
</dbReference>
<dbReference type="SUPFAM" id="SSF51905">
    <property type="entry name" value="FAD/NAD(P)-binding domain"/>
    <property type="match status" value="1"/>
</dbReference>
<dbReference type="OrthoDB" id="47494at2759"/>
<dbReference type="PANTHER" id="PTHR47178:SF6">
    <property type="entry name" value="FAD-BINDING DOMAIN-CONTAINING PROTEIN"/>
    <property type="match status" value="1"/>
</dbReference>
<dbReference type="InterPro" id="IPR036188">
    <property type="entry name" value="FAD/NAD-bd_sf"/>
</dbReference>
<dbReference type="InterPro" id="IPR002938">
    <property type="entry name" value="FAD-bd"/>
</dbReference>
<dbReference type="PANTHER" id="PTHR47178">
    <property type="entry name" value="MONOOXYGENASE, FAD-BINDING"/>
    <property type="match status" value="1"/>
</dbReference>
<dbReference type="AlphaFoldDB" id="A0A9N9VJR3"/>
<evidence type="ECO:0000256" key="1">
    <source>
        <dbReference type="ARBA" id="ARBA00001974"/>
    </source>
</evidence>